<keyword evidence="2" id="KW-0238">DNA-binding</keyword>
<evidence type="ECO:0000256" key="2">
    <source>
        <dbReference type="ARBA" id="ARBA00023125"/>
    </source>
</evidence>
<evidence type="ECO:0000256" key="1">
    <source>
        <dbReference type="ARBA" id="ARBA00023015"/>
    </source>
</evidence>
<name>A0ABT4K044_9GAMM</name>
<organism evidence="5 6">
    <name type="scientific">Marinomonas phaeophyticola</name>
    <dbReference type="NCBI Taxonomy" id="3004091"/>
    <lineage>
        <taxon>Bacteria</taxon>
        <taxon>Pseudomonadati</taxon>
        <taxon>Pseudomonadota</taxon>
        <taxon>Gammaproteobacteria</taxon>
        <taxon>Oceanospirillales</taxon>
        <taxon>Oceanospirillaceae</taxon>
        <taxon>Marinomonas</taxon>
    </lineage>
</organism>
<proteinExistence type="predicted"/>
<evidence type="ECO:0000256" key="3">
    <source>
        <dbReference type="ARBA" id="ARBA00023163"/>
    </source>
</evidence>
<evidence type="ECO:0000313" key="6">
    <source>
        <dbReference type="Proteomes" id="UP001149719"/>
    </source>
</evidence>
<dbReference type="InterPro" id="IPR018062">
    <property type="entry name" value="HTH_AraC-typ_CS"/>
</dbReference>
<protein>
    <submittedName>
        <fullName evidence="5">AraC family transcriptional regulator</fullName>
    </submittedName>
</protein>
<keyword evidence="3" id="KW-0804">Transcription</keyword>
<dbReference type="InterPro" id="IPR011051">
    <property type="entry name" value="RmlC_Cupin_sf"/>
</dbReference>
<dbReference type="PANTHER" id="PTHR46796">
    <property type="entry name" value="HTH-TYPE TRANSCRIPTIONAL ACTIVATOR RHAS-RELATED"/>
    <property type="match status" value="1"/>
</dbReference>
<evidence type="ECO:0000313" key="5">
    <source>
        <dbReference type="EMBL" id="MCZ2723149.1"/>
    </source>
</evidence>
<reference evidence="5" key="1">
    <citation type="submission" date="2022-12" db="EMBL/GenBank/DDBJ databases">
        <title>Marinomonas 15G1-11 sp. nov, isolated from marine algae.</title>
        <authorList>
            <person name="Butt M."/>
            <person name="Choi D.G."/>
            <person name="Kim J.M."/>
            <person name="Lee J.K."/>
            <person name="Baek J.H."/>
            <person name="Jeon C.O."/>
        </authorList>
    </citation>
    <scope>NUCLEOTIDE SEQUENCE</scope>
    <source>
        <strain evidence="5">15G1-11</strain>
    </source>
</reference>
<keyword evidence="6" id="KW-1185">Reference proteome</keyword>
<dbReference type="SUPFAM" id="SSF46689">
    <property type="entry name" value="Homeodomain-like"/>
    <property type="match status" value="2"/>
</dbReference>
<evidence type="ECO:0000259" key="4">
    <source>
        <dbReference type="PROSITE" id="PS01124"/>
    </source>
</evidence>
<dbReference type="InterPro" id="IPR009057">
    <property type="entry name" value="Homeodomain-like_sf"/>
</dbReference>
<dbReference type="InterPro" id="IPR014710">
    <property type="entry name" value="RmlC-like_jellyroll"/>
</dbReference>
<dbReference type="EMBL" id="JAPUBN010000020">
    <property type="protein sequence ID" value="MCZ2723149.1"/>
    <property type="molecule type" value="Genomic_DNA"/>
</dbReference>
<dbReference type="Proteomes" id="UP001149719">
    <property type="component" value="Unassembled WGS sequence"/>
</dbReference>
<dbReference type="InterPro" id="IPR018060">
    <property type="entry name" value="HTH_AraC"/>
</dbReference>
<dbReference type="Gene3D" id="1.10.10.60">
    <property type="entry name" value="Homeodomain-like"/>
    <property type="match status" value="2"/>
</dbReference>
<dbReference type="PANTHER" id="PTHR46796:SF13">
    <property type="entry name" value="HTH-TYPE TRANSCRIPTIONAL ACTIVATOR RHAS"/>
    <property type="match status" value="1"/>
</dbReference>
<dbReference type="Gene3D" id="2.60.120.10">
    <property type="entry name" value="Jelly Rolls"/>
    <property type="match status" value="1"/>
</dbReference>
<feature type="domain" description="HTH araC/xylS-type" evidence="4">
    <location>
        <begin position="138"/>
        <end position="236"/>
    </location>
</feature>
<keyword evidence="1" id="KW-0805">Transcription regulation</keyword>
<accession>A0ABT4K044</accession>
<dbReference type="RefSeq" id="WP_269127243.1">
    <property type="nucleotide sequence ID" value="NZ_JAPUBN010000020.1"/>
</dbReference>
<dbReference type="SMART" id="SM00342">
    <property type="entry name" value="HTH_ARAC"/>
    <property type="match status" value="1"/>
</dbReference>
<dbReference type="PROSITE" id="PS00041">
    <property type="entry name" value="HTH_ARAC_FAMILY_1"/>
    <property type="match status" value="1"/>
</dbReference>
<dbReference type="Pfam" id="PF12833">
    <property type="entry name" value="HTH_18"/>
    <property type="match status" value="1"/>
</dbReference>
<dbReference type="SUPFAM" id="SSF51182">
    <property type="entry name" value="RmlC-like cupins"/>
    <property type="match status" value="1"/>
</dbReference>
<dbReference type="PROSITE" id="PS01124">
    <property type="entry name" value="HTH_ARAC_FAMILY_2"/>
    <property type="match status" value="1"/>
</dbReference>
<comment type="caution">
    <text evidence="5">The sequence shown here is derived from an EMBL/GenBank/DDBJ whole genome shotgun (WGS) entry which is preliminary data.</text>
</comment>
<dbReference type="InterPro" id="IPR050204">
    <property type="entry name" value="AraC_XylS_family_regulators"/>
</dbReference>
<sequence>MRDLLSIRSYSKTPRQHKHAYHQLVLPLQGFIEIAVEGEVCLVRLGECCVIKRDQNHSFKSDEASRFIVADLENLPFHFINNTVYVFSISSPLKSYLYFLDSQLQHRVNHEVEQHSLDLFKLLLERQNLDHHKDIRIEKVLHAIQQNLSHKWTLNEFANLACLSLSQFKAVFQRNLGMSPMQYLTKARMEKAQALLVHTDTPLSIIAELTGFSDASTFGRRFSQYFGQPPQTYSKKRNLR</sequence>
<gene>
    <name evidence="5" type="ORF">O1D97_16400</name>
</gene>